<keyword evidence="2" id="KW-0378">Hydrolase</keyword>
<dbReference type="InterPro" id="IPR036412">
    <property type="entry name" value="HAD-like_sf"/>
</dbReference>
<dbReference type="Pfam" id="PF03031">
    <property type="entry name" value="NIF"/>
    <property type="match status" value="1"/>
</dbReference>
<dbReference type="SUPFAM" id="SSF56784">
    <property type="entry name" value="HAD-like"/>
    <property type="match status" value="1"/>
</dbReference>
<dbReference type="GeneID" id="97905306"/>
<organism evidence="2 3">
    <name type="scientific">Lysobacter capsici AZ78</name>
    <dbReference type="NCBI Taxonomy" id="1444315"/>
    <lineage>
        <taxon>Bacteria</taxon>
        <taxon>Pseudomonadati</taxon>
        <taxon>Pseudomonadota</taxon>
        <taxon>Gammaproteobacteria</taxon>
        <taxon>Lysobacterales</taxon>
        <taxon>Lysobacteraceae</taxon>
        <taxon>Lysobacter</taxon>
    </lineage>
</organism>
<proteinExistence type="predicted"/>
<dbReference type="OrthoDB" id="65801at2"/>
<reference evidence="2 3" key="1">
    <citation type="journal article" date="2014" name="Genome Announc.">
        <title>Draft Genome Sequence of Lysobacter capsici AZ78, a Bacterium Antagonistic to Plant-Pathogenic Oomycetes.</title>
        <authorList>
            <person name="Puopolo G."/>
            <person name="Sonego P."/>
            <person name="Engelen K."/>
            <person name="Pertot I."/>
        </authorList>
    </citation>
    <scope>NUCLEOTIDE SEQUENCE [LARGE SCALE GENOMIC DNA]</scope>
    <source>
        <strain evidence="2 3">AZ78</strain>
    </source>
</reference>
<evidence type="ECO:0000313" key="3">
    <source>
        <dbReference type="Proteomes" id="UP000023435"/>
    </source>
</evidence>
<protein>
    <submittedName>
        <fullName evidence="2">Phosphoprotein phosphatase</fullName>
        <ecNumber evidence="2">3.1.3.16</ecNumber>
    </submittedName>
</protein>
<evidence type="ECO:0000259" key="1">
    <source>
        <dbReference type="PROSITE" id="PS50969"/>
    </source>
</evidence>
<dbReference type="Gene3D" id="3.40.50.1000">
    <property type="entry name" value="HAD superfamily/HAD-like"/>
    <property type="match status" value="1"/>
</dbReference>
<dbReference type="InterPro" id="IPR004274">
    <property type="entry name" value="FCP1_dom"/>
</dbReference>
<dbReference type="PANTHER" id="PTHR12210">
    <property type="entry name" value="DULLARD PROTEIN PHOSPHATASE"/>
    <property type="match status" value="1"/>
</dbReference>
<evidence type="ECO:0000313" key="2">
    <source>
        <dbReference type="EMBL" id="KWS06336.1"/>
    </source>
</evidence>
<dbReference type="SMART" id="SM00577">
    <property type="entry name" value="CPDc"/>
    <property type="match status" value="1"/>
</dbReference>
<dbReference type="RefSeq" id="WP_051547303.1">
    <property type="nucleotide sequence ID" value="NZ_JAJA02000001.1"/>
</dbReference>
<dbReference type="GO" id="GO:0004722">
    <property type="term" value="F:protein serine/threonine phosphatase activity"/>
    <property type="evidence" value="ECO:0007669"/>
    <property type="project" value="UniProtKB-EC"/>
</dbReference>
<dbReference type="AlphaFoldDB" id="A0A120AHK9"/>
<feature type="domain" description="FCP1 homology" evidence="1">
    <location>
        <begin position="1"/>
        <end position="161"/>
    </location>
</feature>
<accession>A0A120AHK9</accession>
<name>A0A120AHK9_9GAMM</name>
<keyword evidence="3" id="KW-1185">Reference proteome</keyword>
<dbReference type="InterPro" id="IPR050365">
    <property type="entry name" value="TIM50"/>
</dbReference>
<gene>
    <name evidence="2" type="ORF">AZ78_3891</name>
</gene>
<dbReference type="Proteomes" id="UP000023435">
    <property type="component" value="Unassembled WGS sequence"/>
</dbReference>
<dbReference type="InterPro" id="IPR023214">
    <property type="entry name" value="HAD_sf"/>
</dbReference>
<dbReference type="EMBL" id="JAJA02000001">
    <property type="protein sequence ID" value="KWS06336.1"/>
    <property type="molecule type" value="Genomic_DNA"/>
</dbReference>
<dbReference type="PROSITE" id="PS50969">
    <property type="entry name" value="FCP1"/>
    <property type="match status" value="1"/>
</dbReference>
<dbReference type="EC" id="3.1.3.16" evidence="2"/>
<comment type="caution">
    <text evidence="2">The sequence shown here is derived from an EMBL/GenBank/DDBJ whole genome shotgun (WGS) entry which is preliminary data.</text>
</comment>
<sequence>MSDRLLLVLDLDETLIHASEIELDRPADFRALRYHVYRRPHLQRFIDHALANFEVGVWTSSGKLYAEAVVEALFPPKSLRFVWSSERCSISRDWTTGEYMNRKRLHKLKRRGYRLERMLAIDDTPSKHSYNYGNLVCVREYLGEDEHDDELLQLMTYLDRLALEPNVRTIEKRRWREKVLADAARGEPMRGHRADGAD</sequence>